<dbReference type="InterPro" id="IPR001810">
    <property type="entry name" value="F-box_dom"/>
</dbReference>
<reference evidence="2 3" key="2">
    <citation type="submission" date="2018-10" db="EMBL/GenBank/DDBJ databases">
        <authorList>
            <consortium name="Pathogen Informatics"/>
        </authorList>
    </citation>
    <scope>NUCLEOTIDE SEQUENCE [LARGE SCALE GENOMIC DNA]</scope>
</reference>
<keyword evidence="3" id="KW-1185">Reference proteome</keyword>
<evidence type="ECO:0000313" key="2">
    <source>
        <dbReference type="EMBL" id="VDD94288.1"/>
    </source>
</evidence>
<evidence type="ECO:0000313" key="4">
    <source>
        <dbReference type="WBParaSite" id="EVEC_0000962901-mRNA-1"/>
    </source>
</evidence>
<reference evidence="4" key="1">
    <citation type="submission" date="2017-02" db="UniProtKB">
        <authorList>
            <consortium name="WormBaseParasite"/>
        </authorList>
    </citation>
    <scope>IDENTIFICATION</scope>
</reference>
<organism evidence="4">
    <name type="scientific">Enterobius vermicularis</name>
    <name type="common">Human pinworm</name>
    <dbReference type="NCBI Taxonomy" id="51028"/>
    <lineage>
        <taxon>Eukaryota</taxon>
        <taxon>Metazoa</taxon>
        <taxon>Ecdysozoa</taxon>
        <taxon>Nematoda</taxon>
        <taxon>Chromadorea</taxon>
        <taxon>Rhabditida</taxon>
        <taxon>Spirurina</taxon>
        <taxon>Oxyuridomorpha</taxon>
        <taxon>Oxyuroidea</taxon>
        <taxon>Oxyuridae</taxon>
        <taxon>Enterobius</taxon>
    </lineage>
</organism>
<gene>
    <name evidence="2" type="ORF">EVEC_LOCUS9039</name>
</gene>
<proteinExistence type="predicted"/>
<sequence length="416" mass="48289">MYQKWDNEEIDFTQLKQRVIIPNLPDLVLCQIFETFSYRELVRLEVICKRWRSIIARILKKEIRELNVEQSVTYNTVSAHQQKPFKRLSICCNFEAYDFLTGILKRSRLSINKLSCDVKFLTNIDQLPLNREASRRYWSNVEDLWLILARLDNQTTQKFLDIEKELFLNLSQMTAQIHEGFQQAGNVAKIISAIVSRFPSIQISMEIHAKSSNEVFAQLLALSPMELKSLKIICLDYDLAVLSLTYFSRILQQRGITMHRLTLRDWTIRCEPSQVITHSPLETLRLSSCAVENVDNFVSAVRETFTAQKNSNSHVSRKQNRPLELKGSVLSTKENISFSNHLIKNQPRNGGFADRCFRELEYGTNKPFIEKLEVAGQCTFHGLGFLNDKAHTEFQFRINSVAPSLVIDSSRIYYYE</sequence>
<dbReference type="PROSITE" id="PS50181">
    <property type="entry name" value="FBOX"/>
    <property type="match status" value="1"/>
</dbReference>
<name>A0A0N4VFV0_ENTVE</name>
<dbReference type="SUPFAM" id="SSF81383">
    <property type="entry name" value="F-box domain"/>
    <property type="match status" value="1"/>
</dbReference>
<feature type="domain" description="F-box" evidence="1">
    <location>
        <begin position="18"/>
        <end position="66"/>
    </location>
</feature>
<dbReference type="OrthoDB" id="5860330at2759"/>
<protein>
    <submittedName>
        <fullName evidence="4">F-box domain-containing protein</fullName>
    </submittedName>
</protein>
<dbReference type="Pfam" id="PF00646">
    <property type="entry name" value="F-box"/>
    <property type="match status" value="1"/>
</dbReference>
<evidence type="ECO:0000313" key="3">
    <source>
        <dbReference type="Proteomes" id="UP000274131"/>
    </source>
</evidence>
<evidence type="ECO:0000259" key="1">
    <source>
        <dbReference type="PROSITE" id="PS50181"/>
    </source>
</evidence>
<dbReference type="WBParaSite" id="EVEC_0000962901-mRNA-1">
    <property type="protein sequence ID" value="EVEC_0000962901-mRNA-1"/>
    <property type="gene ID" value="EVEC_0000962901"/>
</dbReference>
<accession>A0A0N4VFV0</accession>
<dbReference type="SMART" id="SM00256">
    <property type="entry name" value="FBOX"/>
    <property type="match status" value="1"/>
</dbReference>
<dbReference type="Gene3D" id="1.20.1280.50">
    <property type="match status" value="1"/>
</dbReference>
<dbReference type="InterPro" id="IPR036047">
    <property type="entry name" value="F-box-like_dom_sf"/>
</dbReference>
<dbReference type="Proteomes" id="UP000274131">
    <property type="component" value="Unassembled WGS sequence"/>
</dbReference>
<dbReference type="AlphaFoldDB" id="A0A0N4VFV0"/>
<dbReference type="EMBL" id="UXUI01009769">
    <property type="protein sequence ID" value="VDD94288.1"/>
    <property type="molecule type" value="Genomic_DNA"/>
</dbReference>